<dbReference type="EMBL" id="AOPZ01000078">
    <property type="protein sequence ID" value="EPH44660.1"/>
    <property type="molecule type" value="Genomic_DNA"/>
</dbReference>
<protein>
    <submittedName>
        <fullName evidence="5">Putative Macrolide export ATP-binding/permease protein MacB</fullName>
    </submittedName>
</protein>
<dbReference type="RefSeq" id="WP_016640347.1">
    <property type="nucleotide sequence ID" value="NZ_AOPZ01000078.1"/>
</dbReference>
<dbReference type="PANTHER" id="PTHR24220:SF86">
    <property type="entry name" value="ABC TRANSPORTER ABCH.1"/>
    <property type="match status" value="1"/>
</dbReference>
<keyword evidence="3 5" id="KW-0067">ATP-binding</keyword>
<gene>
    <name evidence="5" type="ORF">STRAU_2218</name>
</gene>
<comment type="caution">
    <text evidence="5">The sequence shown here is derived from an EMBL/GenBank/DDBJ whole genome shotgun (WGS) entry which is preliminary data.</text>
</comment>
<dbReference type="AlphaFoldDB" id="S4A1S7"/>
<dbReference type="InterPro" id="IPR017871">
    <property type="entry name" value="ABC_transporter-like_CS"/>
</dbReference>
<name>S4A1S7_9ACTN</name>
<dbReference type="Gene3D" id="3.40.50.300">
    <property type="entry name" value="P-loop containing nucleotide triphosphate hydrolases"/>
    <property type="match status" value="1"/>
</dbReference>
<evidence type="ECO:0000313" key="5">
    <source>
        <dbReference type="EMBL" id="EPH44660.1"/>
    </source>
</evidence>
<dbReference type="InterPro" id="IPR027417">
    <property type="entry name" value="P-loop_NTPase"/>
</dbReference>
<dbReference type="PANTHER" id="PTHR24220">
    <property type="entry name" value="IMPORT ATP-BINDING PROTEIN"/>
    <property type="match status" value="1"/>
</dbReference>
<dbReference type="CDD" id="cd03255">
    <property type="entry name" value="ABC_MJ0796_LolCDE_FtsE"/>
    <property type="match status" value="1"/>
</dbReference>
<dbReference type="Pfam" id="PF00005">
    <property type="entry name" value="ABC_tran"/>
    <property type="match status" value="1"/>
</dbReference>
<dbReference type="GO" id="GO:0005886">
    <property type="term" value="C:plasma membrane"/>
    <property type="evidence" value="ECO:0007669"/>
    <property type="project" value="TreeGrafter"/>
</dbReference>
<accession>S4A1S7</accession>
<evidence type="ECO:0000256" key="1">
    <source>
        <dbReference type="ARBA" id="ARBA00022448"/>
    </source>
</evidence>
<dbReference type="InterPro" id="IPR003439">
    <property type="entry name" value="ABC_transporter-like_ATP-bd"/>
</dbReference>
<dbReference type="Proteomes" id="UP000014629">
    <property type="component" value="Unassembled WGS sequence"/>
</dbReference>
<feature type="domain" description="ABC transporter" evidence="4">
    <location>
        <begin position="6"/>
        <end position="253"/>
    </location>
</feature>
<dbReference type="InterPro" id="IPR015854">
    <property type="entry name" value="ABC_transpr_LolD-like"/>
</dbReference>
<dbReference type="GO" id="GO:0022857">
    <property type="term" value="F:transmembrane transporter activity"/>
    <property type="evidence" value="ECO:0007669"/>
    <property type="project" value="TreeGrafter"/>
</dbReference>
<dbReference type="SUPFAM" id="SSF52540">
    <property type="entry name" value="P-loop containing nucleoside triphosphate hydrolases"/>
    <property type="match status" value="1"/>
</dbReference>
<sequence length="267" mass="28131">MPPPVVELEQVSKTYGDVAALAGAGLVVRRGEMLAIVGPSGSGKSTMLNIMGTLDRPSAGTVRVDGHAIDALSDRQLAALRARTIGFVFQAFHLAAGVPALDAVADGLLYSGLPRGERRRLAERALRRVGLGARLHNEPHQLSGGEKQRVAIARAVLGAPSPGSASRGDGGPLLLLADEPTGALDSRSGEVVMDLLHELHRAGTTVVVITHDRDIAASLPREVRIKDGRIEHDSGTAEPFTGRAAPHTFATEHEHEHDAAVVERVSR</sequence>
<keyword evidence="1" id="KW-0813">Transport</keyword>
<keyword evidence="2" id="KW-0547">Nucleotide-binding</keyword>
<evidence type="ECO:0000256" key="2">
    <source>
        <dbReference type="ARBA" id="ARBA00022741"/>
    </source>
</evidence>
<reference evidence="5 6" key="1">
    <citation type="submission" date="2013-02" db="EMBL/GenBank/DDBJ databases">
        <title>Draft Genome Sequence of Streptomyces aurantiacus, Which Produces Setomimycin.</title>
        <authorList>
            <person name="Gruening B.A."/>
            <person name="Praeg A."/>
            <person name="Erxleben A."/>
            <person name="Guenther S."/>
            <person name="Mueller M."/>
        </authorList>
    </citation>
    <scope>NUCLEOTIDE SEQUENCE [LARGE SCALE GENOMIC DNA]</scope>
    <source>
        <strain evidence="5 6">JA 4570</strain>
    </source>
</reference>
<evidence type="ECO:0000256" key="3">
    <source>
        <dbReference type="ARBA" id="ARBA00022840"/>
    </source>
</evidence>
<evidence type="ECO:0000313" key="6">
    <source>
        <dbReference type="Proteomes" id="UP000014629"/>
    </source>
</evidence>
<dbReference type="InterPro" id="IPR003593">
    <property type="entry name" value="AAA+_ATPase"/>
</dbReference>
<dbReference type="GO" id="GO:0005524">
    <property type="term" value="F:ATP binding"/>
    <property type="evidence" value="ECO:0007669"/>
    <property type="project" value="UniProtKB-KW"/>
</dbReference>
<organism evidence="5 6">
    <name type="scientific">Streptomyces aurantiacus JA 4570</name>
    <dbReference type="NCBI Taxonomy" id="1286094"/>
    <lineage>
        <taxon>Bacteria</taxon>
        <taxon>Bacillati</taxon>
        <taxon>Actinomycetota</taxon>
        <taxon>Actinomycetes</taxon>
        <taxon>Kitasatosporales</taxon>
        <taxon>Streptomycetaceae</taxon>
        <taxon>Streptomyces</taxon>
        <taxon>Streptomyces aurantiacus group</taxon>
    </lineage>
</organism>
<dbReference type="PROSITE" id="PS00211">
    <property type="entry name" value="ABC_TRANSPORTER_1"/>
    <property type="match status" value="1"/>
</dbReference>
<proteinExistence type="predicted"/>
<dbReference type="PROSITE" id="PS50893">
    <property type="entry name" value="ABC_TRANSPORTER_2"/>
    <property type="match status" value="1"/>
</dbReference>
<dbReference type="OrthoDB" id="9802264at2"/>
<dbReference type="PATRIC" id="fig|1286094.4.peg.2194"/>
<dbReference type="GO" id="GO:0016887">
    <property type="term" value="F:ATP hydrolysis activity"/>
    <property type="evidence" value="ECO:0007669"/>
    <property type="project" value="InterPro"/>
</dbReference>
<evidence type="ECO:0000259" key="4">
    <source>
        <dbReference type="PROSITE" id="PS50893"/>
    </source>
</evidence>
<dbReference type="SMART" id="SM00382">
    <property type="entry name" value="AAA"/>
    <property type="match status" value="1"/>
</dbReference>
<dbReference type="InterPro" id="IPR017911">
    <property type="entry name" value="MacB-like_ATP-bd"/>
</dbReference>
<keyword evidence="6" id="KW-1185">Reference proteome</keyword>